<gene>
    <name evidence="1" type="ORF">S03H2_59333</name>
</gene>
<dbReference type="EMBL" id="BARU01038150">
    <property type="protein sequence ID" value="GAH81453.1"/>
    <property type="molecule type" value="Genomic_DNA"/>
</dbReference>
<proteinExistence type="predicted"/>
<feature type="non-terminal residue" evidence="1">
    <location>
        <position position="1"/>
    </location>
</feature>
<comment type="caution">
    <text evidence="1">The sequence shown here is derived from an EMBL/GenBank/DDBJ whole genome shotgun (WGS) entry which is preliminary data.</text>
</comment>
<protein>
    <submittedName>
        <fullName evidence="1">Uncharacterized protein</fullName>
    </submittedName>
</protein>
<dbReference type="AlphaFoldDB" id="X1KHC0"/>
<accession>X1KHC0</accession>
<reference evidence="1" key="1">
    <citation type="journal article" date="2014" name="Front. Microbiol.">
        <title>High frequency of phylogenetically diverse reductive dehalogenase-homologous genes in deep subseafloor sedimentary metagenomes.</title>
        <authorList>
            <person name="Kawai M."/>
            <person name="Futagami T."/>
            <person name="Toyoda A."/>
            <person name="Takaki Y."/>
            <person name="Nishi S."/>
            <person name="Hori S."/>
            <person name="Arai W."/>
            <person name="Tsubouchi T."/>
            <person name="Morono Y."/>
            <person name="Uchiyama I."/>
            <person name="Ito T."/>
            <person name="Fujiyama A."/>
            <person name="Inagaki F."/>
            <person name="Takami H."/>
        </authorList>
    </citation>
    <scope>NUCLEOTIDE SEQUENCE</scope>
    <source>
        <strain evidence="1">Expedition CK06-06</strain>
    </source>
</reference>
<sequence length="136" mass="14397">SNVICGVDRSGRVYPLGVKYDEGTGLASLAVSRGAGKNTFSEEYGANHPLAAIITPAATQKLCIASCYCCGEGTTGFVALTMPPHVPPVFMHYMSKYNTSFASDMHIEGGAGESLYLASTTGTDKMFLIVNYRLVS</sequence>
<name>X1KHC0_9ZZZZ</name>
<organism evidence="1">
    <name type="scientific">marine sediment metagenome</name>
    <dbReference type="NCBI Taxonomy" id="412755"/>
    <lineage>
        <taxon>unclassified sequences</taxon>
        <taxon>metagenomes</taxon>
        <taxon>ecological metagenomes</taxon>
    </lineage>
</organism>
<evidence type="ECO:0000313" key="1">
    <source>
        <dbReference type="EMBL" id="GAH81453.1"/>
    </source>
</evidence>